<evidence type="ECO:0000313" key="2">
    <source>
        <dbReference type="EMBL" id="APD49757.1"/>
    </source>
</evidence>
<dbReference type="InterPro" id="IPR011050">
    <property type="entry name" value="Pectin_lyase_fold/virulence"/>
</dbReference>
<dbReference type="EMBL" id="CP018093">
    <property type="protein sequence ID" value="APD49757.1"/>
    <property type="molecule type" value="Genomic_DNA"/>
</dbReference>
<feature type="region of interest" description="Disordered" evidence="1">
    <location>
        <begin position="1"/>
        <end position="21"/>
    </location>
</feature>
<gene>
    <name evidence="2" type="ORF">FSC454_00670</name>
</gene>
<dbReference type="KEGG" id="fhi:FSC454_00670"/>
<reference evidence="2 3" key="1">
    <citation type="submission" date="2016-11" db="EMBL/GenBank/DDBJ databases">
        <authorList>
            <person name="Hagglund E."/>
            <person name="Bystrom M."/>
            <person name="Naslund J."/>
            <person name="Stenberg P."/>
            <person name="Sjodin A."/>
        </authorList>
    </citation>
    <scope>NUCLEOTIDE SEQUENCE [LARGE SCALE GENOMIC DNA]</scope>
    <source>
        <strain evidence="2 3">CCUG 58020</strain>
    </source>
</reference>
<evidence type="ECO:0008006" key="4">
    <source>
        <dbReference type="Google" id="ProtNLM"/>
    </source>
</evidence>
<dbReference type="RefSeq" id="WP_071794753.1">
    <property type="nucleotide sequence ID" value="NZ_CP018093.1"/>
</dbReference>
<accession>A0AAC9J9H8</accession>
<dbReference type="Proteomes" id="UP000182459">
    <property type="component" value="Chromosome"/>
</dbReference>
<dbReference type="SUPFAM" id="SSF51126">
    <property type="entry name" value="Pectin lyase-like"/>
    <property type="match status" value="1"/>
</dbReference>
<sequence length="95" mass="10526">MEKEFSLPSKENGETSFNDEDAKVNTSINIPNNIYFVVQNNKSKKQLDGLSWDKAFNSIQQAIDTAAKSGGGQIWVAKGTYYPSIDKKIPKGVKL</sequence>
<evidence type="ECO:0000313" key="3">
    <source>
        <dbReference type="Proteomes" id="UP000182459"/>
    </source>
</evidence>
<dbReference type="InterPro" id="IPR012334">
    <property type="entry name" value="Pectin_lyas_fold"/>
</dbReference>
<protein>
    <recommendedName>
        <fullName evidence="4">DUF1565 domain-containing protein</fullName>
    </recommendedName>
</protein>
<name>A0AAC9J9H8_9GAMM</name>
<proteinExistence type="predicted"/>
<keyword evidence="3" id="KW-1185">Reference proteome</keyword>
<dbReference type="AlphaFoldDB" id="A0AAC9J9H8"/>
<dbReference type="Gene3D" id="2.160.20.10">
    <property type="entry name" value="Single-stranded right-handed beta-helix, Pectin lyase-like"/>
    <property type="match status" value="1"/>
</dbReference>
<evidence type="ECO:0000256" key="1">
    <source>
        <dbReference type="SAM" id="MobiDB-lite"/>
    </source>
</evidence>
<organism evidence="2 3">
    <name type="scientific">Francisella hispaniensis FSC454</name>
    <dbReference type="NCBI Taxonomy" id="1088883"/>
    <lineage>
        <taxon>Bacteria</taxon>
        <taxon>Pseudomonadati</taxon>
        <taxon>Pseudomonadota</taxon>
        <taxon>Gammaproteobacteria</taxon>
        <taxon>Thiotrichales</taxon>
        <taxon>Francisellaceae</taxon>
        <taxon>Francisella</taxon>
    </lineage>
</organism>